<gene>
    <name evidence="13" type="ORF">SBRCBS47491_004482</name>
</gene>
<keyword evidence="7" id="KW-0146">Chitin degradation</keyword>
<evidence type="ECO:0000256" key="1">
    <source>
        <dbReference type="ARBA" id="ARBA00000822"/>
    </source>
</evidence>
<dbReference type="InterPro" id="IPR017853">
    <property type="entry name" value="GH"/>
</dbReference>
<comment type="subcellular location">
    <subcellularLocation>
        <location evidence="2">Secreted</location>
    </subcellularLocation>
</comment>
<evidence type="ECO:0000313" key="13">
    <source>
        <dbReference type="EMBL" id="CAK7221304.1"/>
    </source>
</evidence>
<evidence type="ECO:0000256" key="6">
    <source>
        <dbReference type="ARBA" id="ARBA00022801"/>
    </source>
</evidence>
<keyword evidence="6 11" id="KW-0378">Hydrolase</keyword>
<feature type="domain" description="GH18" evidence="12">
    <location>
        <begin position="1"/>
        <end position="340"/>
    </location>
</feature>
<dbReference type="PANTHER" id="PTHR11177:SF333">
    <property type="entry name" value="CHITINASE"/>
    <property type="match status" value="1"/>
</dbReference>
<keyword evidence="5" id="KW-0964">Secreted</keyword>
<evidence type="ECO:0000256" key="8">
    <source>
        <dbReference type="ARBA" id="ARBA00023277"/>
    </source>
</evidence>
<dbReference type="Gene3D" id="3.10.50.10">
    <property type="match status" value="1"/>
</dbReference>
<evidence type="ECO:0000256" key="2">
    <source>
        <dbReference type="ARBA" id="ARBA00004613"/>
    </source>
</evidence>
<evidence type="ECO:0000256" key="3">
    <source>
        <dbReference type="ARBA" id="ARBA00008682"/>
    </source>
</evidence>
<keyword evidence="9 11" id="KW-0326">Glycosidase</keyword>
<dbReference type="EC" id="3.2.1.14" evidence="4"/>
<evidence type="ECO:0000256" key="9">
    <source>
        <dbReference type="ARBA" id="ARBA00023295"/>
    </source>
</evidence>
<dbReference type="Gene3D" id="3.20.20.80">
    <property type="entry name" value="Glycosidases"/>
    <property type="match status" value="1"/>
</dbReference>
<evidence type="ECO:0000256" key="7">
    <source>
        <dbReference type="ARBA" id="ARBA00023024"/>
    </source>
</evidence>
<protein>
    <recommendedName>
        <fullName evidence="4">chitinase</fullName>
        <ecNumber evidence="4">3.2.1.14</ecNumber>
    </recommendedName>
</protein>
<proteinExistence type="inferred from homology"/>
<keyword evidence="14" id="KW-1185">Reference proteome</keyword>
<dbReference type="SMART" id="SM00636">
    <property type="entry name" value="Glyco_18"/>
    <property type="match status" value="1"/>
</dbReference>
<keyword evidence="10" id="KW-0624">Polysaccharide degradation</keyword>
<dbReference type="InterPro" id="IPR011583">
    <property type="entry name" value="Chitinase_II/V-like_cat"/>
</dbReference>
<dbReference type="PROSITE" id="PS01095">
    <property type="entry name" value="GH18_1"/>
    <property type="match status" value="1"/>
</dbReference>
<evidence type="ECO:0000256" key="10">
    <source>
        <dbReference type="ARBA" id="ARBA00023326"/>
    </source>
</evidence>
<dbReference type="EMBL" id="CAWUHC010000034">
    <property type="protein sequence ID" value="CAK7221304.1"/>
    <property type="molecule type" value="Genomic_DNA"/>
</dbReference>
<dbReference type="InterPro" id="IPR001223">
    <property type="entry name" value="Glyco_hydro18_cat"/>
</dbReference>
<dbReference type="InterPro" id="IPR029070">
    <property type="entry name" value="Chitinase_insertion_sf"/>
</dbReference>
<comment type="caution">
    <text evidence="13">The sequence shown here is derived from an EMBL/GenBank/DDBJ whole genome shotgun (WGS) entry which is preliminary data.</text>
</comment>
<dbReference type="Proteomes" id="UP001642406">
    <property type="component" value="Unassembled WGS sequence"/>
</dbReference>
<organism evidence="13 14">
    <name type="scientific">Sporothrix bragantina</name>
    <dbReference type="NCBI Taxonomy" id="671064"/>
    <lineage>
        <taxon>Eukaryota</taxon>
        <taxon>Fungi</taxon>
        <taxon>Dikarya</taxon>
        <taxon>Ascomycota</taxon>
        <taxon>Pezizomycotina</taxon>
        <taxon>Sordariomycetes</taxon>
        <taxon>Sordariomycetidae</taxon>
        <taxon>Ophiostomatales</taxon>
        <taxon>Ophiostomataceae</taxon>
        <taxon>Sporothrix</taxon>
    </lineage>
</organism>
<evidence type="ECO:0000256" key="4">
    <source>
        <dbReference type="ARBA" id="ARBA00012729"/>
    </source>
</evidence>
<evidence type="ECO:0000256" key="5">
    <source>
        <dbReference type="ARBA" id="ARBA00022525"/>
    </source>
</evidence>
<dbReference type="Pfam" id="PF00704">
    <property type="entry name" value="Glyco_hydro_18"/>
    <property type="match status" value="1"/>
</dbReference>
<dbReference type="SUPFAM" id="SSF54556">
    <property type="entry name" value="Chitinase insertion domain"/>
    <property type="match status" value="1"/>
</dbReference>
<name>A0ABP0BNT2_9PEZI</name>
<evidence type="ECO:0000313" key="14">
    <source>
        <dbReference type="Proteomes" id="UP001642406"/>
    </source>
</evidence>
<dbReference type="InterPro" id="IPR001579">
    <property type="entry name" value="Glyco_hydro_18_chit_AS"/>
</dbReference>
<evidence type="ECO:0000256" key="11">
    <source>
        <dbReference type="RuleBase" id="RU000489"/>
    </source>
</evidence>
<comment type="catalytic activity">
    <reaction evidence="1">
        <text>Random endo-hydrolysis of N-acetyl-beta-D-glucosaminide (1-&gt;4)-beta-linkages in chitin and chitodextrins.</text>
        <dbReference type="EC" id="3.2.1.14"/>
    </reaction>
</comment>
<evidence type="ECO:0000259" key="12">
    <source>
        <dbReference type="PROSITE" id="PS51910"/>
    </source>
</evidence>
<keyword evidence="8" id="KW-0119">Carbohydrate metabolism</keyword>
<reference evidence="13 14" key="1">
    <citation type="submission" date="2024-01" db="EMBL/GenBank/DDBJ databases">
        <authorList>
            <person name="Allen C."/>
            <person name="Tagirdzhanova G."/>
        </authorList>
    </citation>
    <scope>NUCLEOTIDE SEQUENCE [LARGE SCALE GENOMIC DNA]</scope>
</reference>
<dbReference type="SUPFAM" id="SSF51445">
    <property type="entry name" value="(Trans)glycosidases"/>
    <property type="match status" value="1"/>
</dbReference>
<dbReference type="PANTHER" id="PTHR11177">
    <property type="entry name" value="CHITINASE"/>
    <property type="match status" value="1"/>
</dbReference>
<dbReference type="PROSITE" id="PS51910">
    <property type="entry name" value="GH18_2"/>
    <property type="match status" value="1"/>
</dbReference>
<accession>A0ABP0BNT2</accession>
<sequence>MCQSFQPENVPIGVYTHINFAFASIDPNTFAVVPADSGDVDLYTRITNLKKQDQALKVYIAIGGWTFNDPGPTAKTFSNLVGSIANQQAFFRSTYNFDGVDIDWEYPVADDRSGSPEDYANYPAFLRNLKLALLASSGGRSGVTVTLPVSYWYLQNFDISSMEPWVDWFNVMSYDLHGLWDKDNKWLGPFLNSHTNLTEISEYLDLLWRNDIPPSKVNLGLAFYTRTFVASDPGCMQPACLFDAVGSPGPCTNNAGTLSNAELTNMVRNAGVTPTLDKDAAVQIAAVGRNWITYDDAESWALKLDFARGVCLGGVMVWAISEDYTDGTYSKQLQSVTQYRSPSVISNIIVGGDGGTGSTVDGPTSLVLRNQCMWANCGQSCPAGYSTVPRKDNSGSGIMNDGSRCRGGQLRTFCCPANERIPTCGWYDFNNGKCGKKFNSVCPAGSEQIIGPYSTEVGSTGIACNNGGFQVACCETKPFVTTDLGYASCQWDGTPPDCNDNRNGNDPVTAICRQYDSEFSYALFASPAGDGAVHCNGGYDRMYCCNPPTTEAQWLSCSWVFPNHHDDGFCEAYCPAGTVRLAMKDPEVYFSCSGNQGGWAYCCTPMFLSEAENDDETGDAFSAALVDVVQNGCDWTFDSSSPISRSLETFFNTSSGNSSETSLEKRGASSYNCELAYADTYNMLGTIDLNARIPLRNGWDDAMQVLGIDSLPATVIAVIPNPDAFRQMDLQLQVVFVKALLSMVPELSAKVSSTFVTLVCPWWWVADLGLTEDPDDGGLDPGDPYQRRKRDMLSMEELPIEDLSVDELPVDELPVDELPVDELPVNELPVEEISKETKKTRSADPLDDVDLSGFLGPFNLTDIGELFKDIKRGLAELQERFENDLDALSKANADVDVVTEPEELLRSIEERAQTGSSRSYKVTSQKYNTQQWPPLTVRSSPYPNGDGGDSLIDATNDNSRYIVVSKGCGPTDYTLVTNAAKGASNKWVSEHILELQTIPRFLTALLDGQLAAVPSMDIPSEVFTTASTNTVRMFTQAFQTWTHETGNTISPADRALRYCGSTTDVDGMVVADASLNAIKGRVSFLSFILSLFPSLISLV</sequence>
<dbReference type="InterPro" id="IPR050314">
    <property type="entry name" value="Glycosyl_Hydrlase_18"/>
</dbReference>
<comment type="similarity">
    <text evidence="3">Belongs to the glycosyl hydrolase 18 family. Chitinase class V subfamily.</text>
</comment>